<feature type="transmembrane region" description="Helical" evidence="9">
    <location>
        <begin position="41"/>
        <end position="74"/>
    </location>
</feature>
<evidence type="ECO:0000313" key="11">
    <source>
        <dbReference type="EMBL" id="MFD1326160.1"/>
    </source>
</evidence>
<evidence type="ECO:0000256" key="4">
    <source>
        <dbReference type="ARBA" id="ARBA00022679"/>
    </source>
</evidence>
<dbReference type="InterPro" id="IPR003594">
    <property type="entry name" value="HATPase_dom"/>
</dbReference>
<evidence type="ECO:0000313" key="12">
    <source>
        <dbReference type="Proteomes" id="UP001597260"/>
    </source>
</evidence>
<dbReference type="RefSeq" id="WP_377579362.1">
    <property type="nucleotide sequence ID" value="NZ_JBHTMP010000126.1"/>
</dbReference>
<dbReference type="InterPro" id="IPR025828">
    <property type="entry name" value="Put_sensor_dom"/>
</dbReference>
<evidence type="ECO:0000256" key="9">
    <source>
        <dbReference type="SAM" id="Phobius"/>
    </source>
</evidence>
<evidence type="ECO:0000256" key="8">
    <source>
        <dbReference type="ARBA" id="ARBA00023012"/>
    </source>
</evidence>
<keyword evidence="9" id="KW-0472">Membrane</keyword>
<organism evidence="11 12">
    <name type="scientific">Micromonospora sonneratiae</name>
    <dbReference type="NCBI Taxonomy" id="1184706"/>
    <lineage>
        <taxon>Bacteria</taxon>
        <taxon>Bacillati</taxon>
        <taxon>Actinomycetota</taxon>
        <taxon>Actinomycetes</taxon>
        <taxon>Micromonosporales</taxon>
        <taxon>Micromonosporaceae</taxon>
        <taxon>Micromonospora</taxon>
    </lineage>
</organism>
<dbReference type="Pfam" id="PF02518">
    <property type="entry name" value="HATPase_c"/>
    <property type="match status" value="1"/>
</dbReference>
<dbReference type="Gene3D" id="1.20.5.1930">
    <property type="match status" value="1"/>
</dbReference>
<keyword evidence="9" id="KW-1133">Transmembrane helix</keyword>
<evidence type="ECO:0000259" key="10">
    <source>
        <dbReference type="SMART" id="SM00387"/>
    </source>
</evidence>
<keyword evidence="7" id="KW-0067">ATP-binding</keyword>
<dbReference type="InterPro" id="IPR011712">
    <property type="entry name" value="Sig_transdc_His_kin_sub3_dim/P"/>
</dbReference>
<evidence type="ECO:0000256" key="1">
    <source>
        <dbReference type="ARBA" id="ARBA00000085"/>
    </source>
</evidence>
<comment type="caution">
    <text evidence="11">The sequence shown here is derived from an EMBL/GenBank/DDBJ whole genome shotgun (WGS) entry which is preliminary data.</text>
</comment>
<keyword evidence="4" id="KW-0808">Transferase</keyword>
<evidence type="ECO:0000256" key="3">
    <source>
        <dbReference type="ARBA" id="ARBA00022553"/>
    </source>
</evidence>
<dbReference type="Pfam" id="PF13796">
    <property type="entry name" value="Sensor"/>
    <property type="match status" value="1"/>
</dbReference>
<accession>A0ABW3YS12</accession>
<dbReference type="Gene3D" id="3.30.565.10">
    <property type="entry name" value="Histidine kinase-like ATPase, C-terminal domain"/>
    <property type="match status" value="1"/>
</dbReference>
<evidence type="ECO:0000256" key="7">
    <source>
        <dbReference type="ARBA" id="ARBA00022840"/>
    </source>
</evidence>
<dbReference type="Pfam" id="PF07730">
    <property type="entry name" value="HisKA_3"/>
    <property type="match status" value="1"/>
</dbReference>
<keyword evidence="12" id="KW-1185">Reference proteome</keyword>
<feature type="transmembrane region" description="Helical" evidence="9">
    <location>
        <begin position="115"/>
        <end position="139"/>
    </location>
</feature>
<evidence type="ECO:0000256" key="2">
    <source>
        <dbReference type="ARBA" id="ARBA00012438"/>
    </source>
</evidence>
<name>A0ABW3YS12_9ACTN</name>
<keyword evidence="9" id="KW-0812">Transmembrane</keyword>
<evidence type="ECO:0000256" key="5">
    <source>
        <dbReference type="ARBA" id="ARBA00022741"/>
    </source>
</evidence>
<dbReference type="GO" id="GO:0016301">
    <property type="term" value="F:kinase activity"/>
    <property type="evidence" value="ECO:0007669"/>
    <property type="project" value="UniProtKB-KW"/>
</dbReference>
<sequence length="424" mass="45315">MIDVREAPSPARKRHWQRAAATRARAALDGLEHLVGGLGTGILAMVTLLFLVIAALTCLVGIGLLLLPVALRVLQVVADRERARLSRWGPEIIGPEPVPARLATALRDPAIRRELGWVLCHATLGLFLGLFGATLPLYAVTNGTFPLWWYLLPPDEASDSLGLVHVRDVPDTFLVSLIGLGWLVIVIAVMPGMAWLQAWPGRRLLSPDPDTDLTIRVAQLTATRAAALDAHATELRRIERSLHDGTQNRLVAVNVLLGAARRTLGRNPSDAEAIIDRAQDAAEQALAELRAVVRSILPPVLAERSLADALTALAADSPVNCRIDAEGSDRCAVSVEATAYYVVAEALTNIARHSGAENATVKLRRRGDRLSVEISDDGHGGADERGGSGLSGIRRRVEAHDGTFELVSPVNGPTTLTVSLPCGS</sequence>
<feature type="transmembrane region" description="Helical" evidence="9">
    <location>
        <begin position="173"/>
        <end position="196"/>
    </location>
</feature>
<dbReference type="EC" id="2.7.13.3" evidence="2"/>
<dbReference type="Proteomes" id="UP001597260">
    <property type="component" value="Unassembled WGS sequence"/>
</dbReference>
<protein>
    <recommendedName>
        <fullName evidence="2">histidine kinase</fullName>
        <ecNumber evidence="2">2.7.13.3</ecNumber>
    </recommendedName>
</protein>
<dbReference type="SMART" id="SM00387">
    <property type="entry name" value="HATPase_c"/>
    <property type="match status" value="1"/>
</dbReference>
<dbReference type="EMBL" id="JBHTMP010000126">
    <property type="protein sequence ID" value="MFD1326160.1"/>
    <property type="molecule type" value="Genomic_DNA"/>
</dbReference>
<dbReference type="PANTHER" id="PTHR24421">
    <property type="entry name" value="NITRATE/NITRITE SENSOR PROTEIN NARX-RELATED"/>
    <property type="match status" value="1"/>
</dbReference>
<dbReference type="PANTHER" id="PTHR24421:SF10">
    <property type="entry name" value="NITRATE_NITRITE SENSOR PROTEIN NARQ"/>
    <property type="match status" value="1"/>
</dbReference>
<dbReference type="CDD" id="cd16917">
    <property type="entry name" value="HATPase_UhpB-NarQ-NarX-like"/>
    <property type="match status" value="1"/>
</dbReference>
<evidence type="ECO:0000256" key="6">
    <source>
        <dbReference type="ARBA" id="ARBA00022777"/>
    </source>
</evidence>
<keyword evidence="5" id="KW-0547">Nucleotide-binding</keyword>
<proteinExistence type="predicted"/>
<dbReference type="SUPFAM" id="SSF55874">
    <property type="entry name" value="ATPase domain of HSP90 chaperone/DNA topoisomerase II/histidine kinase"/>
    <property type="match status" value="1"/>
</dbReference>
<dbReference type="InterPro" id="IPR050482">
    <property type="entry name" value="Sensor_HK_TwoCompSys"/>
</dbReference>
<keyword evidence="8" id="KW-0902">Two-component regulatory system</keyword>
<reference evidence="12" key="1">
    <citation type="journal article" date="2019" name="Int. J. Syst. Evol. Microbiol.">
        <title>The Global Catalogue of Microorganisms (GCM) 10K type strain sequencing project: providing services to taxonomists for standard genome sequencing and annotation.</title>
        <authorList>
            <consortium name="The Broad Institute Genomics Platform"/>
            <consortium name="The Broad Institute Genome Sequencing Center for Infectious Disease"/>
            <person name="Wu L."/>
            <person name="Ma J."/>
        </authorList>
    </citation>
    <scope>NUCLEOTIDE SEQUENCE [LARGE SCALE GENOMIC DNA]</scope>
    <source>
        <strain evidence="12">JCM 31037</strain>
    </source>
</reference>
<gene>
    <name evidence="11" type="ORF">ACFQ4H_34290</name>
</gene>
<keyword evidence="3" id="KW-0597">Phosphoprotein</keyword>
<keyword evidence="6 11" id="KW-0418">Kinase</keyword>
<comment type="catalytic activity">
    <reaction evidence="1">
        <text>ATP + protein L-histidine = ADP + protein N-phospho-L-histidine.</text>
        <dbReference type="EC" id="2.7.13.3"/>
    </reaction>
</comment>
<feature type="domain" description="Histidine kinase/HSP90-like ATPase" evidence="10">
    <location>
        <begin position="334"/>
        <end position="424"/>
    </location>
</feature>
<dbReference type="InterPro" id="IPR036890">
    <property type="entry name" value="HATPase_C_sf"/>
</dbReference>